<name>A0A699SCN5_TANCI</name>
<gene>
    <name evidence="1" type="ORF">Tci_867346</name>
</gene>
<evidence type="ECO:0008006" key="2">
    <source>
        <dbReference type="Google" id="ProtNLM"/>
    </source>
</evidence>
<organism evidence="1">
    <name type="scientific">Tanacetum cinerariifolium</name>
    <name type="common">Dalmatian daisy</name>
    <name type="synonym">Chrysanthemum cinerariifolium</name>
    <dbReference type="NCBI Taxonomy" id="118510"/>
    <lineage>
        <taxon>Eukaryota</taxon>
        <taxon>Viridiplantae</taxon>
        <taxon>Streptophyta</taxon>
        <taxon>Embryophyta</taxon>
        <taxon>Tracheophyta</taxon>
        <taxon>Spermatophyta</taxon>
        <taxon>Magnoliopsida</taxon>
        <taxon>eudicotyledons</taxon>
        <taxon>Gunneridae</taxon>
        <taxon>Pentapetalae</taxon>
        <taxon>asterids</taxon>
        <taxon>campanulids</taxon>
        <taxon>Asterales</taxon>
        <taxon>Asteraceae</taxon>
        <taxon>Asteroideae</taxon>
        <taxon>Anthemideae</taxon>
        <taxon>Anthemidinae</taxon>
        <taxon>Tanacetum</taxon>
    </lineage>
</organism>
<dbReference type="AlphaFoldDB" id="A0A699SCN5"/>
<evidence type="ECO:0000313" key="1">
    <source>
        <dbReference type="EMBL" id="GFC95376.1"/>
    </source>
</evidence>
<feature type="non-terminal residue" evidence="1">
    <location>
        <position position="127"/>
    </location>
</feature>
<sequence length="127" mass="14609">IMPLRLVGATRPRRPRRVANDRMIADRVAKAVADLERDRIAQANAEGSSKASEKVEQVFETYKCAEEDQVMYAASTFEGRALTWWNGNLKTLGSKNANKIPWDEFKTMLTTEYFPDTEVHKMEIELW</sequence>
<proteinExistence type="predicted"/>
<reference evidence="1" key="1">
    <citation type="journal article" date="2019" name="Sci. Rep.">
        <title>Draft genome of Tanacetum cinerariifolium, the natural source of mosquito coil.</title>
        <authorList>
            <person name="Yamashiro T."/>
            <person name="Shiraishi A."/>
            <person name="Satake H."/>
            <person name="Nakayama K."/>
        </authorList>
    </citation>
    <scope>NUCLEOTIDE SEQUENCE</scope>
</reference>
<comment type="caution">
    <text evidence="1">The sequence shown here is derived from an EMBL/GenBank/DDBJ whole genome shotgun (WGS) entry which is preliminary data.</text>
</comment>
<dbReference type="EMBL" id="BKCJ011154120">
    <property type="protein sequence ID" value="GFC95376.1"/>
    <property type="molecule type" value="Genomic_DNA"/>
</dbReference>
<feature type="non-terminal residue" evidence="1">
    <location>
        <position position="1"/>
    </location>
</feature>
<accession>A0A699SCN5</accession>
<protein>
    <recommendedName>
        <fullName evidence="2">Reverse transcriptase domain-containing protein</fullName>
    </recommendedName>
</protein>